<dbReference type="PROSITE" id="PS51012">
    <property type="entry name" value="ABC_TM2"/>
    <property type="match status" value="1"/>
</dbReference>
<feature type="domain" description="ABC transmembrane type-2" evidence="10">
    <location>
        <begin position="23"/>
        <end position="252"/>
    </location>
</feature>
<evidence type="ECO:0000259" key="10">
    <source>
        <dbReference type="PROSITE" id="PS51012"/>
    </source>
</evidence>
<evidence type="ECO:0000256" key="1">
    <source>
        <dbReference type="ARBA" id="ARBA00004429"/>
    </source>
</evidence>
<dbReference type="InterPro" id="IPR013525">
    <property type="entry name" value="ABC2_TM"/>
</dbReference>
<keyword evidence="5" id="KW-0997">Cell inner membrane</keyword>
<dbReference type="EMBL" id="KT893432">
    <property type="protein sequence ID" value="ALN44007.1"/>
    <property type="molecule type" value="Genomic_DNA"/>
</dbReference>
<sequence length="260" mass="30820">MFNVIHALFFRELKTRFGKNRYLGYIWVVGEPMSVVLLVTIIGTVIREYHHQVMPEGISIFMFLISGIMPFFMFRSIVTQLMNGIGANLSLFAYKPVKPIHVFIARTLLEFCIYFVIFITVLFFAGWFFRLDIFPIHLLGVLFCIFLLICSAFALGICFAIVWHFVEPLRTLLAYFSIVFYWSSGIIFPTWLTPRPLLDIFYYNPLLHIMELLRFNFFENYPLQDEYSYFYAIFWILLVLFIGLFVYYYNRQALTAAKKE</sequence>
<keyword evidence="3 9" id="KW-0813">Transport</keyword>
<dbReference type="PANTHER" id="PTHR30413">
    <property type="entry name" value="INNER MEMBRANE TRANSPORT PERMEASE"/>
    <property type="match status" value="1"/>
</dbReference>
<evidence type="ECO:0000256" key="9">
    <source>
        <dbReference type="RuleBase" id="RU361157"/>
    </source>
</evidence>
<dbReference type="AlphaFoldDB" id="A0A0E1EUI9"/>
<evidence type="ECO:0000256" key="7">
    <source>
        <dbReference type="ARBA" id="ARBA00022989"/>
    </source>
</evidence>
<dbReference type="EMBL" id="KT868849">
    <property type="protein sequence ID" value="ALT32043.1"/>
    <property type="molecule type" value="Genomic_DNA"/>
</dbReference>
<keyword evidence="8 9" id="KW-0472">Membrane</keyword>
<feature type="transmembrane region" description="Helical" evidence="9">
    <location>
        <begin position="58"/>
        <end position="82"/>
    </location>
</feature>
<dbReference type="InterPro" id="IPR047817">
    <property type="entry name" value="ABC2_TM_bact-type"/>
</dbReference>
<protein>
    <recommendedName>
        <fullName evidence="9">Transport permease protein</fullName>
    </recommendedName>
</protein>
<keyword evidence="7 9" id="KW-1133">Transmembrane helix</keyword>
<feature type="transmembrane region" description="Helical" evidence="9">
    <location>
        <begin position="172"/>
        <end position="193"/>
    </location>
</feature>
<name>A0A0E1EUI9_CAMJU</name>
<feature type="transmembrane region" description="Helical" evidence="9">
    <location>
        <begin position="22"/>
        <end position="46"/>
    </location>
</feature>
<dbReference type="PANTHER" id="PTHR30413:SF8">
    <property type="entry name" value="TRANSPORT PERMEASE PROTEIN"/>
    <property type="match status" value="1"/>
</dbReference>
<evidence type="ECO:0000256" key="6">
    <source>
        <dbReference type="ARBA" id="ARBA00022692"/>
    </source>
</evidence>
<dbReference type="GO" id="GO:0043190">
    <property type="term" value="C:ATP-binding cassette (ABC) transporter complex"/>
    <property type="evidence" value="ECO:0007669"/>
    <property type="project" value="InterPro"/>
</dbReference>
<keyword evidence="6 9" id="KW-0812">Transmembrane</keyword>
<evidence type="ECO:0000256" key="5">
    <source>
        <dbReference type="ARBA" id="ARBA00022519"/>
    </source>
</evidence>
<keyword evidence="4 9" id="KW-1003">Cell membrane</keyword>
<proteinExistence type="inferred from homology"/>
<dbReference type="InterPro" id="IPR000412">
    <property type="entry name" value="ABC_2_transport"/>
</dbReference>
<dbReference type="KEGG" id="cjv:MTVDSCj20_1414"/>
<evidence type="ECO:0000256" key="4">
    <source>
        <dbReference type="ARBA" id="ARBA00022475"/>
    </source>
</evidence>
<organism evidence="12">
    <name type="scientific">Campylobacter jejuni subsp. jejuni</name>
    <dbReference type="NCBI Taxonomy" id="32022"/>
    <lineage>
        <taxon>Bacteria</taxon>
        <taxon>Pseudomonadati</taxon>
        <taxon>Campylobacterota</taxon>
        <taxon>Epsilonproteobacteria</taxon>
        <taxon>Campylobacterales</taxon>
        <taxon>Campylobacteraceae</taxon>
        <taxon>Campylobacter</taxon>
    </lineage>
</organism>
<feature type="transmembrane region" description="Helical" evidence="9">
    <location>
        <begin position="229"/>
        <end position="249"/>
    </location>
</feature>
<reference evidence="12" key="1">
    <citation type="journal article" date="2015" name="PLoS ONE">
        <title>Updated Campylobacter jejuni Capsule PCR Multiplex Typing System and Its Application to Clinical Isolates from South and Southeast Asia.</title>
        <authorList>
            <person name="Poly F."/>
            <person name="Serichantalergs O."/>
            <person name="Kuroiwa J."/>
            <person name="Pootong P."/>
            <person name="Mason C."/>
            <person name="Guerry P."/>
            <person name="Parker C.T."/>
        </authorList>
    </citation>
    <scope>NUCLEOTIDE SEQUENCE</scope>
    <source>
        <strain evidence="12">HS21</strain>
        <strain evidence="11">RM3432</strain>
    </source>
</reference>
<comment type="subcellular location">
    <subcellularLocation>
        <location evidence="1">Cell inner membrane</location>
        <topology evidence="1">Multi-pass membrane protein</topology>
    </subcellularLocation>
    <subcellularLocation>
        <location evidence="9">Cell membrane</location>
        <topology evidence="9">Multi-pass membrane protein</topology>
    </subcellularLocation>
</comment>
<evidence type="ECO:0000256" key="2">
    <source>
        <dbReference type="ARBA" id="ARBA00007783"/>
    </source>
</evidence>
<evidence type="ECO:0000256" key="3">
    <source>
        <dbReference type="ARBA" id="ARBA00022448"/>
    </source>
</evidence>
<dbReference type="RefSeq" id="WP_014517119.1">
    <property type="nucleotide sequence ID" value="NZ_CP008787.1"/>
</dbReference>
<dbReference type="GO" id="GO:0015920">
    <property type="term" value="P:lipopolysaccharide transport"/>
    <property type="evidence" value="ECO:0007669"/>
    <property type="project" value="TreeGrafter"/>
</dbReference>
<comment type="similarity">
    <text evidence="2 9">Belongs to the ABC-2 integral membrane protein family.</text>
</comment>
<feature type="transmembrane region" description="Helical" evidence="9">
    <location>
        <begin position="102"/>
        <end position="129"/>
    </location>
</feature>
<accession>A0A0E1EUI9</accession>
<evidence type="ECO:0000313" key="11">
    <source>
        <dbReference type="EMBL" id="ALN44007.1"/>
    </source>
</evidence>
<dbReference type="PRINTS" id="PR00164">
    <property type="entry name" value="ABC2TRNSPORT"/>
</dbReference>
<evidence type="ECO:0000313" key="12">
    <source>
        <dbReference type="EMBL" id="ALT32043.1"/>
    </source>
</evidence>
<feature type="transmembrane region" description="Helical" evidence="9">
    <location>
        <begin position="141"/>
        <end position="166"/>
    </location>
</feature>
<gene>
    <name evidence="12" type="primary">kpsM</name>
    <name evidence="11" type="ORF">HS45.kpsM</name>
</gene>
<evidence type="ECO:0000256" key="8">
    <source>
        <dbReference type="ARBA" id="ARBA00023136"/>
    </source>
</evidence>
<dbReference type="GO" id="GO:0140359">
    <property type="term" value="F:ABC-type transporter activity"/>
    <property type="evidence" value="ECO:0007669"/>
    <property type="project" value="InterPro"/>
</dbReference>
<dbReference type="Pfam" id="PF01061">
    <property type="entry name" value="ABC2_membrane"/>
    <property type="match status" value="1"/>
</dbReference>